<proteinExistence type="predicted"/>
<feature type="transmembrane region" description="Helical" evidence="2">
    <location>
        <begin position="90"/>
        <end position="112"/>
    </location>
</feature>
<dbReference type="AlphaFoldDB" id="A0A918HRL6"/>
<name>A0A918HRL6_9ACTN</name>
<evidence type="ECO:0000313" key="4">
    <source>
        <dbReference type="Proteomes" id="UP000646776"/>
    </source>
</evidence>
<evidence type="ECO:0008006" key="5">
    <source>
        <dbReference type="Google" id="ProtNLM"/>
    </source>
</evidence>
<comment type="caution">
    <text evidence="3">The sequence shown here is derived from an EMBL/GenBank/DDBJ whole genome shotgun (WGS) entry which is preliminary data.</text>
</comment>
<evidence type="ECO:0000313" key="3">
    <source>
        <dbReference type="EMBL" id="GGT98748.1"/>
    </source>
</evidence>
<dbReference type="Proteomes" id="UP000646776">
    <property type="component" value="Unassembled WGS sequence"/>
</dbReference>
<reference evidence="3" key="2">
    <citation type="submission" date="2020-09" db="EMBL/GenBank/DDBJ databases">
        <authorList>
            <person name="Sun Q."/>
            <person name="Ohkuma M."/>
        </authorList>
    </citation>
    <scope>NUCLEOTIDE SEQUENCE</scope>
    <source>
        <strain evidence="3">JCM 4125</strain>
    </source>
</reference>
<evidence type="ECO:0000256" key="1">
    <source>
        <dbReference type="SAM" id="MobiDB-lite"/>
    </source>
</evidence>
<keyword evidence="2" id="KW-0472">Membrane</keyword>
<feature type="region of interest" description="Disordered" evidence="1">
    <location>
        <begin position="1"/>
        <end position="20"/>
    </location>
</feature>
<organism evidence="3 4">
    <name type="scientific">Streptomyces phaeofaciens</name>
    <dbReference type="NCBI Taxonomy" id="68254"/>
    <lineage>
        <taxon>Bacteria</taxon>
        <taxon>Bacillati</taxon>
        <taxon>Actinomycetota</taxon>
        <taxon>Actinomycetes</taxon>
        <taxon>Kitasatosporales</taxon>
        <taxon>Streptomycetaceae</taxon>
        <taxon>Streptomyces</taxon>
    </lineage>
</organism>
<evidence type="ECO:0000256" key="2">
    <source>
        <dbReference type="SAM" id="Phobius"/>
    </source>
</evidence>
<dbReference type="EMBL" id="BMSA01000058">
    <property type="protein sequence ID" value="GGT98748.1"/>
    <property type="molecule type" value="Genomic_DNA"/>
</dbReference>
<sequence length="114" mass="11677">MWREMAEGQAVRAFGPDGKAGGFADAEAKLAHEGVYYLDGALSGAAIAPGFSGGPLWCPHDPAVVGLVVAHRETHGPLTSRQAVRRIGRAVGGVLAVQLLVAALFVAVGVLAHL</sequence>
<reference evidence="3" key="1">
    <citation type="journal article" date="2014" name="Int. J. Syst. Evol. Microbiol.">
        <title>Complete genome sequence of Corynebacterium casei LMG S-19264T (=DSM 44701T), isolated from a smear-ripened cheese.</title>
        <authorList>
            <consortium name="US DOE Joint Genome Institute (JGI-PGF)"/>
            <person name="Walter F."/>
            <person name="Albersmeier A."/>
            <person name="Kalinowski J."/>
            <person name="Ruckert C."/>
        </authorList>
    </citation>
    <scope>NUCLEOTIDE SEQUENCE</scope>
    <source>
        <strain evidence="3">JCM 4125</strain>
    </source>
</reference>
<keyword evidence="2" id="KW-1133">Transmembrane helix</keyword>
<dbReference type="InterPro" id="IPR009003">
    <property type="entry name" value="Peptidase_S1_PA"/>
</dbReference>
<keyword evidence="2" id="KW-0812">Transmembrane</keyword>
<protein>
    <recommendedName>
        <fullName evidence="5">Serine protease</fullName>
    </recommendedName>
</protein>
<accession>A0A918HRL6</accession>
<dbReference type="SUPFAM" id="SSF50494">
    <property type="entry name" value="Trypsin-like serine proteases"/>
    <property type="match status" value="1"/>
</dbReference>
<keyword evidence="4" id="KW-1185">Reference proteome</keyword>
<gene>
    <name evidence="3" type="ORF">GCM10010226_89960</name>
</gene>